<reference evidence="4 5" key="1">
    <citation type="submission" date="2019-11" db="EMBL/GenBank/DDBJ databases">
        <title>Acidiferrimicrobium australis gen. nov., sp. nov., an acidophilic and obligately heterotrophic, member of the Actinobacteria that catalyses dissimilatory oxido- reduction of iron isolated from metal-rich acidic water in Chile.</title>
        <authorList>
            <person name="Gonzalez D."/>
            <person name="Huber K."/>
            <person name="Hedrich S."/>
            <person name="Rojas-Villalobos C."/>
            <person name="Quatrini R."/>
            <person name="Dinamarca M.A."/>
            <person name="Schwarz A."/>
            <person name="Canales C."/>
            <person name="Nancucheo I."/>
        </authorList>
    </citation>
    <scope>NUCLEOTIDE SEQUENCE [LARGE SCALE GENOMIC DNA]</scope>
    <source>
        <strain evidence="4 5">USS-CCA1</strain>
    </source>
</reference>
<organism evidence="4 5">
    <name type="scientific">Acidiferrimicrobium australe</name>
    <dbReference type="NCBI Taxonomy" id="2664430"/>
    <lineage>
        <taxon>Bacteria</taxon>
        <taxon>Bacillati</taxon>
        <taxon>Actinomycetota</taxon>
        <taxon>Acidimicrobiia</taxon>
        <taxon>Acidimicrobiales</taxon>
        <taxon>Acidimicrobiaceae</taxon>
        <taxon>Acidiferrimicrobium</taxon>
    </lineage>
</organism>
<feature type="binding site" evidence="1">
    <location>
        <position position="12"/>
    </location>
    <ligand>
        <name>Zn(2+)</name>
        <dbReference type="ChEBI" id="CHEBI:29105"/>
    </ligand>
</feature>
<keyword evidence="1" id="KW-0479">Metal-binding</keyword>
<feature type="domain" description="ClpX-type ZB" evidence="3">
    <location>
        <begin position="1"/>
        <end position="53"/>
    </location>
</feature>
<evidence type="ECO:0000313" key="5">
    <source>
        <dbReference type="Proteomes" id="UP000437736"/>
    </source>
</evidence>
<dbReference type="InterPro" id="IPR010603">
    <property type="entry name" value="Znf_CppX_C4"/>
</dbReference>
<dbReference type="Pfam" id="PF06689">
    <property type="entry name" value="zf-C4_ClpX"/>
    <property type="match status" value="1"/>
</dbReference>
<evidence type="ECO:0000256" key="1">
    <source>
        <dbReference type="PROSITE-ProRule" id="PRU01250"/>
    </source>
</evidence>
<keyword evidence="5" id="KW-1185">Reference proteome</keyword>
<dbReference type="SMART" id="SM00994">
    <property type="entry name" value="zf-C4_ClpX"/>
    <property type="match status" value="1"/>
</dbReference>
<dbReference type="InterPro" id="IPR059188">
    <property type="entry name" value="Znf_CLPX-like"/>
</dbReference>
<comment type="caution">
    <text evidence="4">The sequence shown here is derived from an EMBL/GenBank/DDBJ whole genome shotgun (WGS) entry which is preliminary data.</text>
</comment>
<feature type="binding site" evidence="1">
    <location>
        <position position="37"/>
    </location>
    <ligand>
        <name>Zn(2+)</name>
        <dbReference type="ChEBI" id="CHEBI:29105"/>
    </ligand>
</feature>
<feature type="region of interest" description="Disordered" evidence="2">
    <location>
        <begin position="49"/>
        <end position="72"/>
    </location>
</feature>
<dbReference type="PROSITE" id="PS51902">
    <property type="entry name" value="CLPX_ZB"/>
    <property type="match status" value="1"/>
</dbReference>
<evidence type="ECO:0000313" key="4">
    <source>
        <dbReference type="EMBL" id="MST35228.1"/>
    </source>
</evidence>
<proteinExistence type="inferred from homology"/>
<gene>
    <name evidence="4" type="ORF">GHK86_21160</name>
</gene>
<dbReference type="EMBL" id="WJHE01001533">
    <property type="protein sequence ID" value="MST35228.1"/>
    <property type="molecule type" value="Genomic_DNA"/>
</dbReference>
<evidence type="ECO:0000256" key="2">
    <source>
        <dbReference type="SAM" id="MobiDB-lite"/>
    </source>
</evidence>
<dbReference type="InterPro" id="IPR038366">
    <property type="entry name" value="Znf_CppX_C4_sf"/>
</dbReference>
<feature type="binding site" evidence="1">
    <location>
        <position position="15"/>
    </location>
    <ligand>
        <name>Zn(2+)</name>
        <dbReference type="ChEBI" id="CHEBI:29105"/>
    </ligand>
</feature>
<evidence type="ECO:0000259" key="3">
    <source>
        <dbReference type="PROSITE" id="PS51902"/>
    </source>
</evidence>
<feature type="binding site" evidence="1">
    <location>
        <position position="34"/>
    </location>
    <ligand>
        <name>Zn(2+)</name>
        <dbReference type="ChEBI" id="CHEBI:29105"/>
    </ligand>
</feature>
<name>A0ABW9R3F9_9ACTN</name>
<accession>A0ABW9R3F9</accession>
<sequence>MPRTASPEAMCCSFCTKSQSEVGKLVAGPGVFICNECIDLCNQIIAQETEGGNGSSQPASRPEASETPPPLKAWETLSDDELLGEMVRAHGAHRNVDRAVGRHVAALRERGVSWARIGDALDMTRQSAWERFSGEE</sequence>
<keyword evidence="1" id="KW-0862">Zinc</keyword>
<comment type="similarity">
    <text evidence="1">Belongs to the ClpX chaperone family.</text>
</comment>
<dbReference type="Gene3D" id="6.20.220.10">
    <property type="entry name" value="ClpX chaperone, C4-type zinc finger domain"/>
    <property type="match status" value="1"/>
</dbReference>
<keyword evidence="1" id="KW-0143">Chaperone</keyword>
<protein>
    <recommendedName>
        <fullName evidence="3">ClpX-type ZB domain-containing protein</fullName>
    </recommendedName>
</protein>
<dbReference type="Proteomes" id="UP000437736">
    <property type="component" value="Unassembled WGS sequence"/>
</dbReference>
<dbReference type="SUPFAM" id="SSF57716">
    <property type="entry name" value="Glucocorticoid receptor-like (DNA-binding domain)"/>
    <property type="match status" value="1"/>
</dbReference>